<name>G3MAK7_9CAUD</name>
<dbReference type="EMBL" id="JN638751">
    <property type="protein sequence ID" value="AEO93724.1"/>
    <property type="molecule type" value="Genomic_DNA"/>
</dbReference>
<gene>
    <name evidence="1" type="primary">466</name>
    <name evidence="1" type="ORF">G_466</name>
</gene>
<sequence>MINIILNNREKEKIRELEEISDTMKTIQIGKNEYEVKVVKNKTTITFTIVTDIMTNGITEIVYKNLSEFKLRNLVCVIEDLYLPNDKNLQEKLHIIYCVDDVCPICGMKLKQIYSDKKECKNKCYEVLIVRNGCKINFLVKIFKTQEYEVYPTRALKEKIEIVNQICYQINFWKNNDRYLMRLIEGEN</sequence>
<evidence type="ECO:0000313" key="2">
    <source>
        <dbReference type="Proteomes" id="UP000009273"/>
    </source>
</evidence>
<proteinExistence type="predicted"/>
<dbReference type="GeneID" id="18563680"/>
<dbReference type="Proteomes" id="UP000009273">
    <property type="component" value="Segment"/>
</dbReference>
<reference evidence="1 2" key="1">
    <citation type="submission" date="2011-09" db="EMBL/GenBank/DDBJ databases">
        <authorList>
            <person name="Pope W.H."/>
            <person name="Pedulla M.L."/>
            <person name="Ford M.E."/>
            <person name="Peebles C.L."/>
            <person name="Hatfull G.H."/>
            <person name="Hendrix R.W."/>
        </authorList>
    </citation>
    <scope>NUCLEOTIDE SEQUENCE [LARGE SCALE GENOMIC DNA]</scope>
    <source>
        <strain evidence="1">G</strain>
    </source>
</reference>
<dbReference type="RefSeq" id="YP_009015769.1">
    <property type="nucleotide sequence ID" value="NC_023719.1"/>
</dbReference>
<evidence type="ECO:0000313" key="1">
    <source>
        <dbReference type="EMBL" id="AEO93724.1"/>
    </source>
</evidence>
<protein>
    <submittedName>
        <fullName evidence="1">Gp466</fullName>
    </submittedName>
</protein>
<organism evidence="1 2">
    <name type="scientific">Bacillus phage G</name>
    <dbReference type="NCBI Taxonomy" id="2884420"/>
    <lineage>
        <taxon>Viruses</taxon>
        <taxon>Duplodnaviria</taxon>
        <taxon>Heunggongvirae</taxon>
        <taxon>Uroviricota</taxon>
        <taxon>Caudoviricetes</taxon>
        <taxon>Donellivirus</taxon>
        <taxon>Donellivirus gee</taxon>
    </lineage>
</organism>
<accession>G3MAK7</accession>
<dbReference type="KEGG" id="vg:18563680"/>
<keyword evidence="2" id="KW-1185">Reference proteome</keyword>